<dbReference type="GeneID" id="36583395"/>
<reference evidence="2 3" key="1">
    <citation type="submission" date="2016-04" db="EMBL/GenBank/DDBJ databases">
        <title>A degradative enzymes factory behind the ericoid mycorrhizal symbiosis.</title>
        <authorList>
            <consortium name="DOE Joint Genome Institute"/>
            <person name="Martino E."/>
            <person name="Morin E."/>
            <person name="Grelet G."/>
            <person name="Kuo A."/>
            <person name="Kohler A."/>
            <person name="Daghino S."/>
            <person name="Barry K."/>
            <person name="Choi C."/>
            <person name="Cichocki N."/>
            <person name="Clum A."/>
            <person name="Copeland A."/>
            <person name="Hainaut M."/>
            <person name="Haridas S."/>
            <person name="Labutti K."/>
            <person name="Lindquist E."/>
            <person name="Lipzen A."/>
            <person name="Khouja H.-R."/>
            <person name="Murat C."/>
            <person name="Ohm R."/>
            <person name="Olson A."/>
            <person name="Spatafora J."/>
            <person name="Veneault-Fourrey C."/>
            <person name="Henrissat B."/>
            <person name="Grigoriev I."/>
            <person name="Martin F."/>
            <person name="Perotto S."/>
        </authorList>
    </citation>
    <scope>NUCLEOTIDE SEQUENCE [LARGE SCALE GENOMIC DNA]</scope>
    <source>
        <strain evidence="2 3">E</strain>
    </source>
</reference>
<name>A0A2J6T0F9_9HELO</name>
<gene>
    <name evidence="2" type="ORF">K444DRAFT_535727</name>
</gene>
<proteinExistence type="predicted"/>
<sequence>MDLLAELMAEPVIRPAAVTAVSAPQPTISSTEVPNFTRGISDLALEHRSTPNIPSKTQALTQSLTTPKSQTHNSDSDSDAGGIQMIDNDSDDDYSGELQELSHEPISDDDLYSPSCPDQRENSKVPLAAEQKSLGSFPRRLSSSASGSGGRGGRVKASDLGLY</sequence>
<feature type="compositionally biased region" description="Polar residues" evidence="1">
    <location>
        <begin position="50"/>
        <end position="73"/>
    </location>
</feature>
<dbReference type="RefSeq" id="XP_024733383.1">
    <property type="nucleotide sequence ID" value="XM_024875315.1"/>
</dbReference>
<dbReference type="EMBL" id="KZ613848">
    <property type="protein sequence ID" value="PMD56479.1"/>
    <property type="molecule type" value="Genomic_DNA"/>
</dbReference>
<dbReference type="InParanoid" id="A0A2J6T0F9"/>
<evidence type="ECO:0000313" key="3">
    <source>
        <dbReference type="Proteomes" id="UP000235371"/>
    </source>
</evidence>
<protein>
    <submittedName>
        <fullName evidence="2">Uncharacterized protein</fullName>
    </submittedName>
</protein>
<evidence type="ECO:0000256" key="1">
    <source>
        <dbReference type="SAM" id="MobiDB-lite"/>
    </source>
</evidence>
<keyword evidence="3" id="KW-1185">Reference proteome</keyword>
<feature type="compositionally biased region" description="Low complexity" evidence="1">
    <location>
        <begin position="135"/>
        <end position="146"/>
    </location>
</feature>
<evidence type="ECO:0000313" key="2">
    <source>
        <dbReference type="EMBL" id="PMD56479.1"/>
    </source>
</evidence>
<feature type="region of interest" description="Disordered" evidence="1">
    <location>
        <begin position="49"/>
        <end position="163"/>
    </location>
</feature>
<dbReference type="AlphaFoldDB" id="A0A2J6T0F9"/>
<organism evidence="2 3">
    <name type="scientific">Hyaloscypha bicolor E</name>
    <dbReference type="NCBI Taxonomy" id="1095630"/>
    <lineage>
        <taxon>Eukaryota</taxon>
        <taxon>Fungi</taxon>
        <taxon>Dikarya</taxon>
        <taxon>Ascomycota</taxon>
        <taxon>Pezizomycotina</taxon>
        <taxon>Leotiomycetes</taxon>
        <taxon>Helotiales</taxon>
        <taxon>Hyaloscyphaceae</taxon>
        <taxon>Hyaloscypha</taxon>
        <taxon>Hyaloscypha bicolor</taxon>
    </lineage>
</organism>
<accession>A0A2J6T0F9</accession>
<dbReference type="Proteomes" id="UP000235371">
    <property type="component" value="Unassembled WGS sequence"/>
</dbReference>